<feature type="transmembrane region" description="Helical" evidence="1">
    <location>
        <begin position="29"/>
        <end position="48"/>
    </location>
</feature>
<dbReference type="OrthoDB" id="2112977at2"/>
<keyword evidence="1" id="KW-0472">Membrane</keyword>
<accession>A0A1M6DPX3</accession>
<keyword evidence="1" id="KW-0812">Transmembrane</keyword>
<keyword evidence="1" id="KW-1133">Transmembrane helix</keyword>
<dbReference type="EMBL" id="FQZP01000008">
    <property type="protein sequence ID" value="SHI75203.1"/>
    <property type="molecule type" value="Genomic_DNA"/>
</dbReference>
<gene>
    <name evidence="2" type="ORF">SAMN05444373_100856</name>
</gene>
<proteinExistence type="predicted"/>
<dbReference type="AlphaFoldDB" id="A0A1M6DPX3"/>
<evidence type="ECO:0000256" key="1">
    <source>
        <dbReference type="SAM" id="Phobius"/>
    </source>
</evidence>
<keyword evidence="3" id="KW-1185">Reference proteome</keyword>
<name>A0A1M6DPX3_9FIRM</name>
<protein>
    <submittedName>
        <fullName evidence="2">Uncharacterized protein</fullName>
    </submittedName>
</protein>
<dbReference type="RefSeq" id="WP_149678092.1">
    <property type="nucleotide sequence ID" value="NZ_FQZP01000008.1"/>
</dbReference>
<reference evidence="2 3" key="1">
    <citation type="submission" date="2016-11" db="EMBL/GenBank/DDBJ databases">
        <authorList>
            <person name="Varghese N."/>
            <person name="Submissions S."/>
        </authorList>
    </citation>
    <scope>NUCLEOTIDE SEQUENCE [LARGE SCALE GENOMIC DNA]</scope>
    <source>
        <strain evidence="2 3">DSM 19027</strain>
    </source>
</reference>
<evidence type="ECO:0000313" key="3">
    <source>
        <dbReference type="Proteomes" id="UP000324781"/>
    </source>
</evidence>
<organism evidence="2 3">
    <name type="scientific">Thermoclostridium caenicola</name>
    <dbReference type="NCBI Taxonomy" id="659425"/>
    <lineage>
        <taxon>Bacteria</taxon>
        <taxon>Bacillati</taxon>
        <taxon>Bacillota</taxon>
        <taxon>Clostridia</taxon>
        <taxon>Eubacteriales</taxon>
        <taxon>Oscillospiraceae</taxon>
        <taxon>Thermoclostridium</taxon>
    </lineage>
</organism>
<sequence>MVIVIIVVFLIIIAYDVQGFIRKKERASAVIIYLVLMGISLVVSVLLASGKRPSSPAQWIEAALKMVGVVK</sequence>
<dbReference type="Proteomes" id="UP000324781">
    <property type="component" value="Unassembled WGS sequence"/>
</dbReference>
<evidence type="ECO:0000313" key="2">
    <source>
        <dbReference type="EMBL" id="SHI75203.1"/>
    </source>
</evidence>